<organism evidence="1">
    <name type="scientific">viral metagenome</name>
    <dbReference type="NCBI Taxonomy" id="1070528"/>
    <lineage>
        <taxon>unclassified sequences</taxon>
        <taxon>metagenomes</taxon>
        <taxon>organismal metagenomes</taxon>
    </lineage>
</organism>
<reference evidence="1" key="1">
    <citation type="journal article" date="2020" name="Nature">
        <title>Giant virus diversity and host interactions through global metagenomics.</title>
        <authorList>
            <person name="Schulz F."/>
            <person name="Roux S."/>
            <person name="Paez-Espino D."/>
            <person name="Jungbluth S."/>
            <person name="Walsh D.A."/>
            <person name="Denef V.J."/>
            <person name="McMahon K.D."/>
            <person name="Konstantinidis K.T."/>
            <person name="Eloe-Fadrosh E.A."/>
            <person name="Kyrpides N.C."/>
            <person name="Woyke T."/>
        </authorList>
    </citation>
    <scope>NUCLEOTIDE SEQUENCE</scope>
    <source>
        <strain evidence="1">GVMAG-M-3300024258-14</strain>
    </source>
</reference>
<dbReference type="AlphaFoldDB" id="A0A6C0ILI9"/>
<evidence type="ECO:0000313" key="1">
    <source>
        <dbReference type="EMBL" id="QHT94058.1"/>
    </source>
</evidence>
<sequence length="107" mass="12004">MYAVIKQSKINGIEIKCVTIKLTDANKLALHYMKQDLDFELAKGNDVKIANIYDVDSELKTVFAEYCLTYKQGHKGEINANSYAVVASPPIISSTEIDPQIDPEYFV</sequence>
<accession>A0A6C0ILI9</accession>
<dbReference type="EMBL" id="MN740213">
    <property type="protein sequence ID" value="QHT94058.1"/>
    <property type="molecule type" value="Genomic_DNA"/>
</dbReference>
<name>A0A6C0ILI9_9ZZZZ</name>
<proteinExistence type="predicted"/>
<protein>
    <submittedName>
        <fullName evidence="1">Uncharacterized protein</fullName>
    </submittedName>
</protein>